<reference evidence="1" key="1">
    <citation type="submission" date="2021-03" db="EMBL/GenBank/DDBJ databases">
        <title>Draft genome sequence of rust myrtle Austropuccinia psidii MF-1, a brazilian biotype.</title>
        <authorList>
            <person name="Quecine M.C."/>
            <person name="Pachon D.M.R."/>
            <person name="Bonatelli M.L."/>
            <person name="Correr F.H."/>
            <person name="Franceschini L.M."/>
            <person name="Leite T.F."/>
            <person name="Margarido G.R.A."/>
            <person name="Almeida C.A."/>
            <person name="Ferrarezi J.A."/>
            <person name="Labate C.A."/>
        </authorList>
    </citation>
    <scope>NUCLEOTIDE SEQUENCE</scope>
    <source>
        <strain evidence="1">MF-1</strain>
    </source>
</reference>
<gene>
    <name evidence="1" type="ORF">O181_049796</name>
</gene>
<dbReference type="AlphaFoldDB" id="A0A9Q3E0M0"/>
<dbReference type="Proteomes" id="UP000765509">
    <property type="component" value="Unassembled WGS sequence"/>
</dbReference>
<dbReference type="EMBL" id="AVOT02021326">
    <property type="protein sequence ID" value="MBW0510081.1"/>
    <property type="molecule type" value="Genomic_DNA"/>
</dbReference>
<organism evidence="1 2">
    <name type="scientific">Austropuccinia psidii MF-1</name>
    <dbReference type="NCBI Taxonomy" id="1389203"/>
    <lineage>
        <taxon>Eukaryota</taxon>
        <taxon>Fungi</taxon>
        <taxon>Dikarya</taxon>
        <taxon>Basidiomycota</taxon>
        <taxon>Pucciniomycotina</taxon>
        <taxon>Pucciniomycetes</taxon>
        <taxon>Pucciniales</taxon>
        <taxon>Sphaerophragmiaceae</taxon>
        <taxon>Austropuccinia</taxon>
    </lineage>
</organism>
<proteinExistence type="predicted"/>
<keyword evidence="2" id="KW-1185">Reference proteome</keyword>
<comment type="caution">
    <text evidence="1">The sequence shown here is derived from an EMBL/GenBank/DDBJ whole genome shotgun (WGS) entry which is preliminary data.</text>
</comment>
<name>A0A9Q3E0M0_9BASI</name>
<accession>A0A9Q3E0M0</accession>
<evidence type="ECO:0000313" key="2">
    <source>
        <dbReference type="Proteomes" id="UP000765509"/>
    </source>
</evidence>
<protein>
    <submittedName>
        <fullName evidence="1">Uncharacterized protein</fullName>
    </submittedName>
</protein>
<sequence length="69" mass="7877">MKLPESEAFESFDETFAQIPLFGIKISSKLPRNNLCCQSLSVNQDLDGQLPWKIEEIILISFFTVTQAR</sequence>
<evidence type="ECO:0000313" key="1">
    <source>
        <dbReference type="EMBL" id="MBW0510081.1"/>
    </source>
</evidence>